<keyword evidence="3" id="KW-0539">Nucleus</keyword>
<dbReference type="AlphaFoldDB" id="A0A5A8CJ20"/>
<dbReference type="SUPFAM" id="SSF46689">
    <property type="entry name" value="Homeodomain-like"/>
    <property type="match status" value="1"/>
</dbReference>
<dbReference type="InterPro" id="IPR050224">
    <property type="entry name" value="TALE_homeobox"/>
</dbReference>
<dbReference type="PANTHER" id="PTHR11850">
    <property type="entry name" value="HOMEOBOX PROTEIN TRANSCRIPTION FACTORS"/>
    <property type="match status" value="1"/>
</dbReference>
<organism evidence="6 7">
    <name type="scientific">Cafeteria roenbergensis</name>
    <name type="common">Marine flagellate</name>
    <dbReference type="NCBI Taxonomy" id="33653"/>
    <lineage>
        <taxon>Eukaryota</taxon>
        <taxon>Sar</taxon>
        <taxon>Stramenopiles</taxon>
        <taxon>Bigyra</taxon>
        <taxon>Opalozoa</taxon>
        <taxon>Bicosoecida</taxon>
        <taxon>Cafeteriaceae</taxon>
        <taxon>Cafeteria</taxon>
    </lineage>
</organism>
<evidence type="ECO:0000313" key="6">
    <source>
        <dbReference type="EMBL" id="KAA0152130.1"/>
    </source>
</evidence>
<gene>
    <name evidence="6" type="ORF">FNF31_06704</name>
</gene>
<protein>
    <recommendedName>
        <fullName evidence="5">KN homeodomain domain-containing protein</fullName>
    </recommendedName>
</protein>
<dbReference type="InterPro" id="IPR008422">
    <property type="entry name" value="KN_HD"/>
</dbReference>
<name>A0A5A8CJ20_CAFRO</name>
<comment type="caution">
    <text evidence="6">The sequence shown here is derived from an EMBL/GenBank/DDBJ whole genome shotgun (WGS) entry which is preliminary data.</text>
</comment>
<evidence type="ECO:0000256" key="2">
    <source>
        <dbReference type="ARBA" id="ARBA00023155"/>
    </source>
</evidence>
<dbReference type="Proteomes" id="UP000325113">
    <property type="component" value="Unassembled WGS sequence"/>
</dbReference>
<proteinExistence type="predicted"/>
<evidence type="ECO:0000256" key="1">
    <source>
        <dbReference type="ARBA" id="ARBA00023125"/>
    </source>
</evidence>
<dbReference type="Gene3D" id="1.10.10.60">
    <property type="entry name" value="Homeodomain-like"/>
    <property type="match status" value="1"/>
</dbReference>
<evidence type="ECO:0000259" key="5">
    <source>
        <dbReference type="Pfam" id="PF05920"/>
    </source>
</evidence>
<dbReference type="EMBL" id="VLTM01000109">
    <property type="protein sequence ID" value="KAA0152130.1"/>
    <property type="molecule type" value="Genomic_DNA"/>
</dbReference>
<keyword evidence="1" id="KW-0238">DNA-binding</keyword>
<keyword evidence="2" id="KW-0371">Homeobox</keyword>
<dbReference type="CDD" id="cd00086">
    <property type="entry name" value="homeodomain"/>
    <property type="match status" value="1"/>
</dbReference>
<dbReference type="Pfam" id="PF05920">
    <property type="entry name" value="Homeobox_KN"/>
    <property type="match status" value="1"/>
</dbReference>
<accession>A0A5A8CJ20</accession>
<dbReference type="InterPro" id="IPR009057">
    <property type="entry name" value="Homeodomain-like_sf"/>
</dbReference>
<dbReference type="GO" id="GO:0003677">
    <property type="term" value="F:DNA binding"/>
    <property type="evidence" value="ECO:0007669"/>
    <property type="project" value="UniProtKB-KW"/>
</dbReference>
<evidence type="ECO:0000256" key="4">
    <source>
        <dbReference type="SAM" id="MobiDB-lite"/>
    </source>
</evidence>
<reference evidence="6 7" key="1">
    <citation type="submission" date="2019-07" db="EMBL/GenBank/DDBJ databases">
        <title>Genomes of Cafeteria roenbergensis.</title>
        <authorList>
            <person name="Fischer M.G."/>
            <person name="Hackl T."/>
            <person name="Roman M."/>
        </authorList>
    </citation>
    <scope>NUCLEOTIDE SEQUENCE [LARGE SCALE GENOMIC DNA]</scope>
    <source>
        <strain evidence="6 7">Cflag</strain>
    </source>
</reference>
<sequence length="264" mass="28867">MDEASLAAEAERREAMRPLQNRAGLGWADVLRQTHRSVRRTLMRKHPAQHREDVTVVLYAWLFEDGFDFPYVTNESRASLMAQTGLDAKQLGYWLTNARKRVWAPIRKRLGLELWAAHREGAPAFAPDGVPPPTSADMGGARMGAAPPMGRFEGVPPSPGVSPDMQAFFLQQQQQMSAMAAGMPLHQGPPVPVFDQHGNVLGYQPAPAWPSAPFGQHTRTTLGMRANTFSPADQPCGPPRHSPPLAQEAAARPLAGRTTPFLAQ</sequence>
<feature type="region of interest" description="Disordered" evidence="4">
    <location>
        <begin position="226"/>
        <end position="264"/>
    </location>
</feature>
<evidence type="ECO:0000313" key="7">
    <source>
        <dbReference type="Proteomes" id="UP000325113"/>
    </source>
</evidence>
<feature type="domain" description="KN homeodomain" evidence="5">
    <location>
        <begin position="64"/>
        <end position="101"/>
    </location>
</feature>
<dbReference type="InterPro" id="IPR001356">
    <property type="entry name" value="HD"/>
</dbReference>
<evidence type="ECO:0000256" key="3">
    <source>
        <dbReference type="ARBA" id="ARBA00023242"/>
    </source>
</evidence>
<dbReference type="GO" id="GO:0006355">
    <property type="term" value="P:regulation of DNA-templated transcription"/>
    <property type="evidence" value="ECO:0007669"/>
    <property type="project" value="InterPro"/>
</dbReference>